<name>A0A830H801_9CHLO</name>
<sequence length="104" mass="11700">MIARAIAMPAIPSETHAYVTCVIRDVPRGRFCFSYRTYRQDAESTDVPMTRHDKQLVWNAVWEGKEESGRADGEEAEAEAEEAEVAALDEECQGAMHEKSMDYG</sequence>
<comment type="caution">
    <text evidence="2">The sequence shown here is derived from an EMBL/GenBank/DDBJ whole genome shotgun (WGS) entry which is preliminary data.</text>
</comment>
<evidence type="ECO:0000313" key="2">
    <source>
        <dbReference type="EMBL" id="GHP02798.1"/>
    </source>
</evidence>
<dbReference type="EMBL" id="BNJQ01000004">
    <property type="protein sequence ID" value="GHP02798.1"/>
    <property type="molecule type" value="Genomic_DNA"/>
</dbReference>
<organism evidence="2 3">
    <name type="scientific">Pycnococcus provasolii</name>
    <dbReference type="NCBI Taxonomy" id="41880"/>
    <lineage>
        <taxon>Eukaryota</taxon>
        <taxon>Viridiplantae</taxon>
        <taxon>Chlorophyta</taxon>
        <taxon>Pseudoscourfieldiophyceae</taxon>
        <taxon>Pseudoscourfieldiales</taxon>
        <taxon>Pycnococcaceae</taxon>
        <taxon>Pycnococcus</taxon>
    </lineage>
</organism>
<proteinExistence type="predicted"/>
<evidence type="ECO:0000256" key="1">
    <source>
        <dbReference type="SAM" id="MobiDB-lite"/>
    </source>
</evidence>
<evidence type="ECO:0000313" key="3">
    <source>
        <dbReference type="Proteomes" id="UP000660262"/>
    </source>
</evidence>
<dbReference type="Proteomes" id="UP000660262">
    <property type="component" value="Unassembled WGS sequence"/>
</dbReference>
<keyword evidence="3" id="KW-1185">Reference proteome</keyword>
<feature type="region of interest" description="Disordered" evidence="1">
    <location>
        <begin position="65"/>
        <end position="85"/>
    </location>
</feature>
<gene>
    <name evidence="2" type="ORF">PPROV_000155300</name>
</gene>
<feature type="compositionally biased region" description="Acidic residues" evidence="1">
    <location>
        <begin position="74"/>
        <end position="85"/>
    </location>
</feature>
<dbReference type="AlphaFoldDB" id="A0A830H801"/>
<accession>A0A830H801</accession>
<reference evidence="2" key="1">
    <citation type="submission" date="2020-10" db="EMBL/GenBank/DDBJ databases">
        <title>Unveiling of a novel bifunctional photoreceptor, Dualchrome1, isolated from a cosmopolitan green alga.</title>
        <authorList>
            <person name="Suzuki S."/>
            <person name="Kawachi M."/>
        </authorList>
    </citation>
    <scope>NUCLEOTIDE SEQUENCE</scope>
    <source>
        <strain evidence="2">NIES 2893</strain>
    </source>
</reference>
<protein>
    <submittedName>
        <fullName evidence="2">Uncharacterized protein</fullName>
    </submittedName>
</protein>